<evidence type="ECO:0000256" key="1">
    <source>
        <dbReference type="ARBA" id="ARBA00011073"/>
    </source>
</evidence>
<dbReference type="InterPro" id="IPR000209">
    <property type="entry name" value="Peptidase_S8/S53_dom"/>
</dbReference>
<feature type="transmembrane region" description="Helical" evidence="5">
    <location>
        <begin position="1474"/>
        <end position="1495"/>
    </location>
</feature>
<evidence type="ECO:0000259" key="7">
    <source>
        <dbReference type="Pfam" id="PF07705"/>
    </source>
</evidence>
<dbReference type="Pfam" id="PF00082">
    <property type="entry name" value="Peptidase_S8"/>
    <property type="match status" value="1"/>
</dbReference>
<keyword evidence="4" id="KW-0720">Serine protease</keyword>
<comment type="similarity">
    <text evidence="1">Belongs to the peptidase S8 family.</text>
</comment>
<keyword evidence="5" id="KW-0812">Transmembrane</keyword>
<evidence type="ECO:0000313" key="8">
    <source>
        <dbReference type="EMBL" id="SUZ93244.1"/>
    </source>
</evidence>
<dbReference type="SUPFAM" id="SSF52743">
    <property type="entry name" value="Subtilisin-like"/>
    <property type="match status" value="1"/>
</dbReference>
<feature type="domain" description="CARDB" evidence="7">
    <location>
        <begin position="713"/>
        <end position="820"/>
    </location>
</feature>
<evidence type="ECO:0000256" key="3">
    <source>
        <dbReference type="ARBA" id="ARBA00022801"/>
    </source>
</evidence>
<keyword evidence="5" id="KW-0472">Membrane</keyword>
<dbReference type="Gene3D" id="2.60.40.10">
    <property type="entry name" value="Immunoglobulins"/>
    <property type="match status" value="1"/>
</dbReference>
<dbReference type="InterPro" id="IPR013783">
    <property type="entry name" value="Ig-like_fold"/>
</dbReference>
<dbReference type="InterPro" id="IPR034058">
    <property type="entry name" value="TagA/B/C/D_pept_dom"/>
</dbReference>
<dbReference type="EMBL" id="UINC01002130">
    <property type="protein sequence ID" value="SUZ93244.1"/>
    <property type="molecule type" value="Genomic_DNA"/>
</dbReference>
<dbReference type="PRINTS" id="PR00723">
    <property type="entry name" value="SUBTILISIN"/>
</dbReference>
<dbReference type="PANTHER" id="PTHR43399">
    <property type="entry name" value="SUBTILISIN-RELATED"/>
    <property type="match status" value="1"/>
</dbReference>
<dbReference type="CDD" id="cd04842">
    <property type="entry name" value="Peptidases_S8_Kp43_protease"/>
    <property type="match status" value="1"/>
</dbReference>
<protein>
    <recommendedName>
        <fullName evidence="9">Peptidase S8/S53 domain-containing protein</fullName>
    </recommendedName>
</protein>
<feature type="domain" description="Peptidase S8/S53" evidence="6">
    <location>
        <begin position="274"/>
        <end position="567"/>
    </location>
</feature>
<proteinExistence type="inferred from homology"/>
<evidence type="ECO:0000259" key="6">
    <source>
        <dbReference type="Pfam" id="PF00082"/>
    </source>
</evidence>
<reference evidence="8" key="1">
    <citation type="submission" date="2018-05" db="EMBL/GenBank/DDBJ databases">
        <authorList>
            <person name="Lanie J.A."/>
            <person name="Ng W.-L."/>
            <person name="Kazmierczak K.M."/>
            <person name="Andrzejewski T.M."/>
            <person name="Davidsen T.M."/>
            <person name="Wayne K.J."/>
            <person name="Tettelin H."/>
            <person name="Glass J.I."/>
            <person name="Rusch D."/>
            <person name="Podicherti R."/>
            <person name="Tsui H.-C.T."/>
            <person name="Winkler M.E."/>
        </authorList>
    </citation>
    <scope>NUCLEOTIDE SEQUENCE</scope>
</reference>
<dbReference type="Gene3D" id="2.60.120.380">
    <property type="match status" value="1"/>
</dbReference>
<dbReference type="Pfam" id="PF07705">
    <property type="entry name" value="CARDB"/>
    <property type="match status" value="1"/>
</dbReference>
<evidence type="ECO:0000256" key="2">
    <source>
        <dbReference type="ARBA" id="ARBA00022670"/>
    </source>
</evidence>
<gene>
    <name evidence="8" type="ORF">METZ01_LOCUS46098</name>
</gene>
<sequence>MAGLKSLLIVLVLLLLSPVAQSISWVIDDSDDSPSHSNQHTTQGGWRMLANPVHSTYQISEATGLIHSPYGTFDPIVHPIPIGPWAEVGLESPTREGIYIVQSSSSGLTSLTEHLTFLGISIIDHIPDETLVVSLPEIRRDETYRQMQQLPGVRWSGNLPTLWSISPELLPLMGFDGVEVDLDVIPSSSLMPHEISDLSTDLGLISRSTESNPPCDAHLCQLRAVDPSIITTLAIDTRIVKIEPGPMLAIHNSNASLIGGLAEARSTSGDSLTGDGEVIGISDTGLDVDHGDFDGRLRNPIYNQFGPDNSGADANSGHGTHVTATLLGDGSGDSNSTGMVPAATFHFYQLEVDSSGLLARWGSLYEMFLHSWQNDAKIHTNSWGSENLVGQYTSDSRSADSFTHDYPMFLVLFSAGDMAEAGVNPPSTAKNVLSVGSTTTGAFNSDSIGEVFDSSSIGPTLDGRIKPDLVAPGVMLCSARAEEAAFTTGGPCSQAIHEDGSTPLYMTLNGSSMATPVVAGAAAMARQYLREVAGISEPRSDLIRALLVNGADDLGEPDVPNPSEGWGQLNLSNSLFPKKDGQNLTVYFDYDRDLLPGHSFIYTFEMFEGVGFDATLAWNDREGSATADQNASRLVNDLDLTITSPDGTVYKGNNFLAGISSSGGSRDQLNNLERISLPTTQTGVWTVQIGHSGGFSQDFSLLLSAIAEERQEADLTVLQGSISTLDQNPLQDETISIQLAWSNQAAAQTGQYSIMLEDISEGTVIRTDTLPSLDGGSIESLSLYHSFSTTGEHVLRLTLDYLSQVDELNDGTTGTDNNVFEFIFEVTQIGVRITALMENGSLPSNFEEVIQARSRNLDPSTASWVNFQLELRNEGTSEIDVKLSITPVQVVDETGILNSPEDEWWRIINESGDDGNDYWTLSPLGQVGDRRIITLNLSDRDADISDTAEARYALPGNFVTDLTLYDKNAPTISHTIRLSTNVQRVEGLFTVAAGTDGLGAEPNQFAVFSLSIKNIGNGPTQYLISCDSPNRWLVNIGNSQSSNVTLGPLSRLQFVPVPIRVRIPPSSGGLLAGTTELVTCVTTSVNDPTLQTTEEAIVEVFESRSFSTEIHDVDGNALGPLALSETRSVLNGDYVSTLLALSNEGNVPLQFEIRALSSSNTWPIQVYETEEGPPTGEVESLSVLLQPGDSIEITIITIVPLAAKEGEKNTITVKTTLDGGPIVSNGTELRVQEITTLDVQSTTGFTMAMGRSGNAEIMLHNSGNVPLSIELTLGTLPSGWSGGFLTGKQFSMDMNRDSVITIGLELPGSIPPGPMSDSVPVIVESTSPSGDVEVQTINLDVTVVPSIWLLVQSDTTQILDIGIDQPQSFVVTVQNLGNTVTGVSLRVEGLEEWDVLLVPASINDLGVGDSAEVLVSIHPAASSDDGLKQLHVIVNSTGTSEEVVITESTYSVEVSKARSSKNSGLVGALEAIGLPAWTLAIFFLLSVSGIIVVGMRLRRTYESLSPEEEIIPRGSALQAGTKAERRAAALDTSSSGEVVTDEVSDREIQDALAATLPTLLIHQVPEGASPLPRGGLPDGWTMDQWIAYGHLWWEQNSP</sequence>
<dbReference type="InterPro" id="IPR008979">
    <property type="entry name" value="Galactose-bd-like_sf"/>
</dbReference>
<dbReference type="InterPro" id="IPR036852">
    <property type="entry name" value="Peptidase_S8/S53_dom_sf"/>
</dbReference>
<dbReference type="SUPFAM" id="SSF49785">
    <property type="entry name" value="Galactose-binding domain-like"/>
    <property type="match status" value="1"/>
</dbReference>
<dbReference type="Gene3D" id="3.40.50.200">
    <property type="entry name" value="Peptidase S8/S53 domain"/>
    <property type="match status" value="1"/>
</dbReference>
<dbReference type="GO" id="GO:0006508">
    <property type="term" value="P:proteolysis"/>
    <property type="evidence" value="ECO:0007669"/>
    <property type="project" value="UniProtKB-KW"/>
</dbReference>
<dbReference type="InterPro" id="IPR011635">
    <property type="entry name" value="CARDB"/>
</dbReference>
<dbReference type="PANTHER" id="PTHR43399:SF4">
    <property type="entry name" value="CELL WALL-ASSOCIATED PROTEASE"/>
    <property type="match status" value="1"/>
</dbReference>
<accession>A0A381RPR8</accession>
<evidence type="ECO:0008006" key="9">
    <source>
        <dbReference type="Google" id="ProtNLM"/>
    </source>
</evidence>
<dbReference type="InterPro" id="IPR015500">
    <property type="entry name" value="Peptidase_S8_subtilisin-rel"/>
</dbReference>
<keyword evidence="2" id="KW-0645">Protease</keyword>
<evidence type="ECO:0000256" key="5">
    <source>
        <dbReference type="SAM" id="Phobius"/>
    </source>
</evidence>
<dbReference type="InterPro" id="IPR051048">
    <property type="entry name" value="Peptidase_S8/S53_subtilisin"/>
</dbReference>
<keyword evidence="5" id="KW-1133">Transmembrane helix</keyword>
<evidence type="ECO:0000256" key="4">
    <source>
        <dbReference type="ARBA" id="ARBA00022825"/>
    </source>
</evidence>
<name>A0A381RPR8_9ZZZZ</name>
<dbReference type="GO" id="GO:0004252">
    <property type="term" value="F:serine-type endopeptidase activity"/>
    <property type="evidence" value="ECO:0007669"/>
    <property type="project" value="InterPro"/>
</dbReference>
<organism evidence="8">
    <name type="scientific">marine metagenome</name>
    <dbReference type="NCBI Taxonomy" id="408172"/>
    <lineage>
        <taxon>unclassified sequences</taxon>
        <taxon>metagenomes</taxon>
        <taxon>ecological metagenomes</taxon>
    </lineage>
</organism>
<dbReference type="PROSITE" id="PS51892">
    <property type="entry name" value="SUBTILASE"/>
    <property type="match status" value="1"/>
</dbReference>
<keyword evidence="3" id="KW-0378">Hydrolase</keyword>